<accession>A0A0K1LLB1</accession>
<proteinExistence type="predicted"/>
<dbReference type="Proteomes" id="UP000202964">
    <property type="component" value="Segment"/>
</dbReference>
<evidence type="ECO:0000313" key="2">
    <source>
        <dbReference type="Proteomes" id="UP000202964"/>
    </source>
</evidence>
<reference evidence="2" key="1">
    <citation type="submission" date="2015-06" db="EMBL/GenBank/DDBJ databases">
        <title>Efficacy of two Staphylococcus aureus phage cocktails in cheese production.</title>
        <authorList>
            <person name="El Haddad L."/>
            <person name="Roy J.-P."/>
            <person name="Khalil G.E."/>
            <person name="St-Gelais D."/>
            <person name="Champagne C.P."/>
            <person name="Labrie S."/>
            <person name="Moineau S."/>
        </authorList>
    </citation>
    <scope>NUCLEOTIDE SEQUENCE [LARGE SCALE GENOMIC DNA]</scope>
</reference>
<dbReference type="KEGG" id="vg:26630927"/>
<sequence length="63" mass="7333">MNFSDSEIAIIYDALFHLECTTDVYSNPYNCTSKEAYINAFRTTFNKIDECSDKNRKGALYFE</sequence>
<organism evidence="1 2">
    <name type="scientific">Staphylococcus phage vB_SauS_phi2</name>
    <dbReference type="NCBI Taxonomy" id="1674930"/>
    <lineage>
        <taxon>Viruses</taxon>
        <taxon>Duplodnaviria</taxon>
        <taxon>Heunggongvirae</taxon>
        <taxon>Uroviricota</taxon>
        <taxon>Caudoviricetes</taxon>
        <taxon>Triavirus</taxon>
        <taxon>Triavirus tv2</taxon>
    </lineage>
</organism>
<name>A0A0K1LLB1_9CAUD</name>
<keyword evidence="2" id="KW-1185">Reference proteome</keyword>
<dbReference type="GeneID" id="26630927"/>
<dbReference type="RefSeq" id="YP_009204284.1">
    <property type="nucleotide sequence ID" value="NC_028862.1"/>
</dbReference>
<evidence type="ECO:0000313" key="1">
    <source>
        <dbReference type="EMBL" id="AKU42960.1"/>
    </source>
</evidence>
<dbReference type="EMBL" id="KT186243">
    <property type="protein sequence ID" value="AKU42960.1"/>
    <property type="molecule type" value="Genomic_DNA"/>
</dbReference>
<protein>
    <submittedName>
        <fullName evidence="1">Uncharacterized protein</fullName>
    </submittedName>
</protein>